<evidence type="ECO:0000256" key="2">
    <source>
        <dbReference type="ARBA" id="ARBA00022448"/>
    </source>
</evidence>
<keyword evidence="5 8" id="KW-0812">Transmembrane</keyword>
<dbReference type="PANTHER" id="PTHR23522">
    <property type="entry name" value="BLL5896 PROTEIN"/>
    <property type="match status" value="1"/>
</dbReference>
<accession>A0A3M0A1A9</accession>
<feature type="transmembrane region" description="Helical" evidence="8">
    <location>
        <begin position="106"/>
        <end position="123"/>
    </location>
</feature>
<feature type="transmembrane region" description="Helical" evidence="8">
    <location>
        <begin position="293"/>
        <end position="316"/>
    </location>
</feature>
<dbReference type="GO" id="GO:0015528">
    <property type="term" value="F:lactose:proton symporter activity"/>
    <property type="evidence" value="ECO:0007669"/>
    <property type="project" value="TreeGrafter"/>
</dbReference>
<dbReference type="Proteomes" id="UP000267187">
    <property type="component" value="Unassembled WGS sequence"/>
</dbReference>
<keyword evidence="7 8" id="KW-0472">Membrane</keyword>
<evidence type="ECO:0000256" key="5">
    <source>
        <dbReference type="ARBA" id="ARBA00022692"/>
    </source>
</evidence>
<keyword evidence="6 8" id="KW-1133">Transmembrane helix</keyword>
<dbReference type="Pfam" id="PF12832">
    <property type="entry name" value="MFS_1_like"/>
    <property type="match status" value="1"/>
</dbReference>
<feature type="transmembrane region" description="Helical" evidence="8">
    <location>
        <begin position="328"/>
        <end position="352"/>
    </location>
</feature>
<sequence>MTRQAPVKRLSGVYSFYFALLGVWVPYWGLYLADIGFDGRIIGVVFGISFLARILGPYCAAYFAERTGSRVLVMRWLAWLSVVSALPLVMSTNLTVIVISVALYSFFWNAILPILEALTLEWFTEDPARYGRIRIWGSLSFIALVMGLGELLATGSSSWVPVILLTTLVLLGVGLSSVPEPARTVEKRHGEGFVHYLKQRPVLVFFATAFLLQVSHGVYYALFSLFLETHTFSRSSISYLWTLAVVAEVLMFWMMTRLFHRWSIEAALPLCLLLSSVRWVVLALFVADPAWVAFTQVLHAFTYAAHHGACMIWLARAIPANAADQAQAFYAAICFGLGGASGAFIGGEIWLYSPLGSFLFAASSSALALVLWWAFMPQKRTVS</sequence>
<evidence type="ECO:0000313" key="11">
    <source>
        <dbReference type="Proteomes" id="UP000267187"/>
    </source>
</evidence>
<dbReference type="OrthoDB" id="9150135at2"/>
<evidence type="ECO:0000256" key="6">
    <source>
        <dbReference type="ARBA" id="ARBA00022989"/>
    </source>
</evidence>
<evidence type="ECO:0000256" key="4">
    <source>
        <dbReference type="ARBA" id="ARBA00022519"/>
    </source>
</evidence>
<evidence type="ECO:0000259" key="9">
    <source>
        <dbReference type="Pfam" id="PF12832"/>
    </source>
</evidence>
<dbReference type="EMBL" id="REFJ01000005">
    <property type="protein sequence ID" value="RMA78941.1"/>
    <property type="molecule type" value="Genomic_DNA"/>
</dbReference>
<organism evidence="10 11">
    <name type="scientific">Umboniibacter marinipuniceus</name>
    <dbReference type="NCBI Taxonomy" id="569599"/>
    <lineage>
        <taxon>Bacteria</taxon>
        <taxon>Pseudomonadati</taxon>
        <taxon>Pseudomonadota</taxon>
        <taxon>Gammaproteobacteria</taxon>
        <taxon>Cellvibrionales</taxon>
        <taxon>Cellvibrionaceae</taxon>
        <taxon>Umboniibacter</taxon>
    </lineage>
</organism>
<feature type="transmembrane region" description="Helical" evidence="8">
    <location>
        <begin position="202"/>
        <end position="227"/>
    </location>
</feature>
<dbReference type="SUPFAM" id="SSF103473">
    <property type="entry name" value="MFS general substrate transporter"/>
    <property type="match status" value="1"/>
</dbReference>
<dbReference type="GO" id="GO:0030395">
    <property type="term" value="F:lactose binding"/>
    <property type="evidence" value="ECO:0007669"/>
    <property type="project" value="TreeGrafter"/>
</dbReference>
<keyword evidence="3" id="KW-1003">Cell membrane</keyword>
<dbReference type="PIRSF" id="PIRSF004925">
    <property type="entry name" value="HcaT"/>
    <property type="match status" value="1"/>
</dbReference>
<feature type="transmembrane region" description="Helical" evidence="8">
    <location>
        <begin position="135"/>
        <end position="153"/>
    </location>
</feature>
<proteinExistence type="predicted"/>
<feature type="transmembrane region" description="Helical" evidence="8">
    <location>
        <begin position="239"/>
        <end position="259"/>
    </location>
</feature>
<dbReference type="AlphaFoldDB" id="A0A3M0A1A9"/>
<dbReference type="InterPro" id="IPR026032">
    <property type="entry name" value="HcaT-like"/>
</dbReference>
<evidence type="ECO:0000256" key="3">
    <source>
        <dbReference type="ARBA" id="ARBA00022475"/>
    </source>
</evidence>
<keyword evidence="11" id="KW-1185">Reference proteome</keyword>
<dbReference type="RefSeq" id="WP_121877572.1">
    <property type="nucleotide sequence ID" value="NZ_REFJ01000005.1"/>
</dbReference>
<dbReference type="GO" id="GO:0005886">
    <property type="term" value="C:plasma membrane"/>
    <property type="evidence" value="ECO:0007669"/>
    <property type="project" value="UniProtKB-SubCell"/>
</dbReference>
<comment type="caution">
    <text evidence="10">The sequence shown here is derived from an EMBL/GenBank/DDBJ whole genome shotgun (WGS) entry which is preliminary data.</text>
</comment>
<gene>
    <name evidence="10" type="ORF">DFR27_2282</name>
</gene>
<dbReference type="InterPro" id="IPR024989">
    <property type="entry name" value="MFS_assoc_dom"/>
</dbReference>
<evidence type="ECO:0000256" key="7">
    <source>
        <dbReference type="ARBA" id="ARBA00023136"/>
    </source>
</evidence>
<evidence type="ECO:0000313" key="10">
    <source>
        <dbReference type="EMBL" id="RMA78941.1"/>
    </source>
</evidence>
<dbReference type="NCBIfam" id="NF037955">
    <property type="entry name" value="mfs"/>
    <property type="match status" value="1"/>
</dbReference>
<keyword evidence="2" id="KW-0813">Transport</keyword>
<dbReference type="Gene3D" id="1.20.1250.20">
    <property type="entry name" value="MFS general substrate transporter like domains"/>
    <property type="match status" value="2"/>
</dbReference>
<feature type="transmembrane region" description="Helical" evidence="8">
    <location>
        <begin position="266"/>
        <end position="287"/>
    </location>
</feature>
<feature type="transmembrane region" description="Helical" evidence="8">
    <location>
        <begin position="159"/>
        <end position="178"/>
    </location>
</feature>
<feature type="transmembrane region" description="Helical" evidence="8">
    <location>
        <begin position="41"/>
        <end position="64"/>
    </location>
</feature>
<reference evidence="10 11" key="1">
    <citation type="submission" date="2018-10" db="EMBL/GenBank/DDBJ databases">
        <title>Genomic Encyclopedia of Type Strains, Phase IV (KMG-IV): sequencing the most valuable type-strain genomes for metagenomic binning, comparative biology and taxonomic classification.</title>
        <authorList>
            <person name="Goeker M."/>
        </authorList>
    </citation>
    <scope>NUCLEOTIDE SEQUENCE [LARGE SCALE GENOMIC DNA]</scope>
    <source>
        <strain evidence="10 11">DSM 25080</strain>
    </source>
</reference>
<evidence type="ECO:0000256" key="1">
    <source>
        <dbReference type="ARBA" id="ARBA00004429"/>
    </source>
</evidence>
<keyword evidence="4" id="KW-0997">Cell inner membrane</keyword>
<protein>
    <submittedName>
        <fullName evidence="10">PPP family 3-phenylpropionic acid transporter</fullName>
    </submittedName>
</protein>
<dbReference type="PANTHER" id="PTHR23522:SF10">
    <property type="entry name" value="3-PHENYLPROPIONIC ACID TRANSPORTER-RELATED"/>
    <property type="match status" value="1"/>
</dbReference>
<feature type="domain" description="Major facilitator superfamily associated" evidence="9">
    <location>
        <begin position="9"/>
        <end position="358"/>
    </location>
</feature>
<evidence type="ECO:0000256" key="8">
    <source>
        <dbReference type="SAM" id="Phobius"/>
    </source>
</evidence>
<feature type="transmembrane region" description="Helical" evidence="8">
    <location>
        <begin position="12"/>
        <end position="29"/>
    </location>
</feature>
<dbReference type="InterPro" id="IPR036259">
    <property type="entry name" value="MFS_trans_sf"/>
</dbReference>
<name>A0A3M0A1A9_9GAMM</name>
<feature type="transmembrane region" description="Helical" evidence="8">
    <location>
        <begin position="358"/>
        <end position="375"/>
    </location>
</feature>
<comment type="subcellular location">
    <subcellularLocation>
        <location evidence="1">Cell inner membrane</location>
        <topology evidence="1">Multi-pass membrane protein</topology>
    </subcellularLocation>
</comment>
<feature type="transmembrane region" description="Helical" evidence="8">
    <location>
        <begin position="76"/>
        <end position="100"/>
    </location>
</feature>